<evidence type="ECO:0000313" key="5">
    <source>
        <dbReference type="EMBL" id="RWS31168.1"/>
    </source>
</evidence>
<dbReference type="VEuPathDB" id="VectorBase:LDEU000872"/>
<dbReference type="STRING" id="299467.A0A443SUH4"/>
<comment type="caution">
    <text evidence="5">The sequence shown here is derived from an EMBL/GenBank/DDBJ whole genome shotgun (WGS) entry which is preliminary data.</text>
</comment>
<protein>
    <recommendedName>
        <fullName evidence="4">CUB domain-containing protein</fullName>
    </recommendedName>
</protein>
<evidence type="ECO:0000256" key="1">
    <source>
        <dbReference type="ARBA" id="ARBA00023157"/>
    </source>
</evidence>
<feature type="compositionally biased region" description="Low complexity" evidence="3">
    <location>
        <begin position="16"/>
        <end position="26"/>
    </location>
</feature>
<dbReference type="Gene3D" id="2.60.120.290">
    <property type="entry name" value="Spermadhesin, CUB domain"/>
    <property type="match status" value="1"/>
</dbReference>
<dbReference type="SUPFAM" id="SSF49854">
    <property type="entry name" value="Spermadhesin, CUB domain"/>
    <property type="match status" value="1"/>
</dbReference>
<comment type="caution">
    <text evidence="2">Lacks conserved residue(s) required for the propagation of feature annotation.</text>
</comment>
<evidence type="ECO:0000256" key="3">
    <source>
        <dbReference type="SAM" id="MobiDB-lite"/>
    </source>
</evidence>
<gene>
    <name evidence="5" type="ORF">B4U80_10448</name>
</gene>
<proteinExistence type="predicted"/>
<feature type="region of interest" description="Disordered" evidence="3">
    <location>
        <begin position="1"/>
        <end position="29"/>
    </location>
</feature>
<dbReference type="CDD" id="cd00041">
    <property type="entry name" value="CUB"/>
    <property type="match status" value="1"/>
</dbReference>
<dbReference type="PROSITE" id="PS01180">
    <property type="entry name" value="CUB"/>
    <property type="match status" value="1"/>
</dbReference>
<reference evidence="5 6" key="1">
    <citation type="journal article" date="2018" name="Gigascience">
        <title>Genomes of trombidid mites reveal novel predicted allergens and laterally-transferred genes associated with secondary metabolism.</title>
        <authorList>
            <person name="Dong X."/>
            <person name="Chaisiri K."/>
            <person name="Xia D."/>
            <person name="Armstrong S.D."/>
            <person name="Fang Y."/>
            <person name="Donnelly M.J."/>
            <person name="Kadowaki T."/>
            <person name="McGarry J.W."/>
            <person name="Darby A.C."/>
            <person name="Makepeace B.L."/>
        </authorList>
    </citation>
    <scope>NUCLEOTIDE SEQUENCE [LARGE SCALE GENOMIC DNA]</scope>
    <source>
        <strain evidence="5">UoL-UT</strain>
    </source>
</reference>
<organism evidence="5 6">
    <name type="scientific">Leptotrombidium deliense</name>
    <dbReference type="NCBI Taxonomy" id="299467"/>
    <lineage>
        <taxon>Eukaryota</taxon>
        <taxon>Metazoa</taxon>
        <taxon>Ecdysozoa</taxon>
        <taxon>Arthropoda</taxon>
        <taxon>Chelicerata</taxon>
        <taxon>Arachnida</taxon>
        <taxon>Acari</taxon>
        <taxon>Acariformes</taxon>
        <taxon>Trombidiformes</taxon>
        <taxon>Prostigmata</taxon>
        <taxon>Anystina</taxon>
        <taxon>Parasitengona</taxon>
        <taxon>Trombiculoidea</taxon>
        <taxon>Trombiculidae</taxon>
        <taxon>Leptotrombidium</taxon>
    </lineage>
</organism>
<evidence type="ECO:0000259" key="4">
    <source>
        <dbReference type="PROSITE" id="PS01180"/>
    </source>
</evidence>
<evidence type="ECO:0000313" key="6">
    <source>
        <dbReference type="Proteomes" id="UP000288716"/>
    </source>
</evidence>
<keyword evidence="1" id="KW-1015">Disulfide bond</keyword>
<accession>A0A443SUH4</accession>
<sequence length="95" mass="10936">MRNHFHYPTKGIGNTVSSNSNDSVNNEGNLSKRCIPKTIELTEYHPWDTVVSPHYPDSYPNNYDCTILVKTAPGFLIELLFTDFWLEEGGHRYCK</sequence>
<keyword evidence="6" id="KW-1185">Reference proteome</keyword>
<evidence type="ECO:0000256" key="2">
    <source>
        <dbReference type="PROSITE-ProRule" id="PRU00059"/>
    </source>
</evidence>
<dbReference type="InterPro" id="IPR000859">
    <property type="entry name" value="CUB_dom"/>
</dbReference>
<dbReference type="AlphaFoldDB" id="A0A443SUH4"/>
<dbReference type="Proteomes" id="UP000288716">
    <property type="component" value="Unassembled WGS sequence"/>
</dbReference>
<dbReference type="InterPro" id="IPR035914">
    <property type="entry name" value="Sperma_CUB_dom_sf"/>
</dbReference>
<dbReference type="OrthoDB" id="6419766at2759"/>
<dbReference type="EMBL" id="NCKV01000253">
    <property type="protein sequence ID" value="RWS31168.1"/>
    <property type="molecule type" value="Genomic_DNA"/>
</dbReference>
<dbReference type="Pfam" id="PF00431">
    <property type="entry name" value="CUB"/>
    <property type="match status" value="1"/>
</dbReference>
<feature type="domain" description="CUB" evidence="4">
    <location>
        <begin position="34"/>
        <end position="95"/>
    </location>
</feature>
<name>A0A443SUH4_9ACAR</name>